<dbReference type="PhylomeDB" id="A0A068TR98"/>
<dbReference type="CDD" id="cd23375">
    <property type="entry name" value="beta-trefoil_STI_VvMLP-like"/>
    <property type="match status" value="1"/>
</dbReference>
<reference evidence="4" key="1">
    <citation type="journal article" date="2014" name="Science">
        <title>The coffee genome provides insight into the convergent evolution of caffeine biosynthesis.</title>
        <authorList>
            <person name="Denoeud F."/>
            <person name="Carretero-Paulet L."/>
            <person name="Dereeper A."/>
            <person name="Droc G."/>
            <person name="Guyot R."/>
            <person name="Pietrella M."/>
            <person name="Zheng C."/>
            <person name="Alberti A."/>
            <person name="Anthony F."/>
            <person name="Aprea G."/>
            <person name="Aury J.M."/>
            <person name="Bento P."/>
            <person name="Bernard M."/>
            <person name="Bocs S."/>
            <person name="Campa C."/>
            <person name="Cenci A."/>
            <person name="Combes M.C."/>
            <person name="Crouzillat D."/>
            <person name="Da Silva C."/>
            <person name="Daddiego L."/>
            <person name="De Bellis F."/>
            <person name="Dussert S."/>
            <person name="Garsmeur O."/>
            <person name="Gayraud T."/>
            <person name="Guignon V."/>
            <person name="Jahn K."/>
            <person name="Jamilloux V."/>
            <person name="Joet T."/>
            <person name="Labadie K."/>
            <person name="Lan T."/>
            <person name="Leclercq J."/>
            <person name="Lepelley M."/>
            <person name="Leroy T."/>
            <person name="Li L.T."/>
            <person name="Librado P."/>
            <person name="Lopez L."/>
            <person name="Munoz A."/>
            <person name="Noel B."/>
            <person name="Pallavicini A."/>
            <person name="Perrotta G."/>
            <person name="Poncet V."/>
            <person name="Pot D."/>
            <person name="Priyono X."/>
            <person name="Rigoreau M."/>
            <person name="Rouard M."/>
            <person name="Rozas J."/>
            <person name="Tranchant-Dubreuil C."/>
            <person name="VanBuren R."/>
            <person name="Zhang Q."/>
            <person name="Andrade A.C."/>
            <person name="Argout X."/>
            <person name="Bertrand B."/>
            <person name="de Kochko A."/>
            <person name="Graziosi G."/>
            <person name="Henry R.J."/>
            <person name="Jayarama X."/>
            <person name="Ming R."/>
            <person name="Nagai C."/>
            <person name="Rounsley S."/>
            <person name="Sankoff D."/>
            <person name="Giuliano G."/>
            <person name="Albert V.A."/>
            <person name="Wincker P."/>
            <person name="Lashermes P."/>
        </authorList>
    </citation>
    <scope>NUCLEOTIDE SEQUENCE [LARGE SCALE GENOMIC DNA]</scope>
    <source>
        <strain evidence="4">cv. DH200-94</strain>
    </source>
</reference>
<dbReference type="Gene3D" id="2.80.10.50">
    <property type="match status" value="1"/>
</dbReference>
<accession>A0A068TR98</accession>
<dbReference type="EMBL" id="HG739086">
    <property type="protein sequence ID" value="CDO98552.1"/>
    <property type="molecule type" value="Genomic_DNA"/>
</dbReference>
<dbReference type="InParanoid" id="A0A068TR98"/>
<dbReference type="PANTHER" id="PTHR33107:SF5">
    <property type="entry name" value="KUNITZ TRYPSIN INHIBITOR 5"/>
    <property type="match status" value="1"/>
</dbReference>
<comment type="similarity">
    <text evidence="1">Belongs to the protease inhibitor I3 (leguminous Kunitz-type inhibitor) family.</text>
</comment>
<dbReference type="SMART" id="SM00452">
    <property type="entry name" value="STI"/>
    <property type="match status" value="1"/>
</dbReference>
<evidence type="ECO:0000256" key="1">
    <source>
        <dbReference type="ARBA" id="ARBA00005440"/>
    </source>
</evidence>
<dbReference type="Pfam" id="PF00197">
    <property type="entry name" value="Kunitz_legume"/>
    <property type="match status" value="1"/>
</dbReference>
<dbReference type="GO" id="GO:0004866">
    <property type="term" value="F:endopeptidase inhibitor activity"/>
    <property type="evidence" value="ECO:0007669"/>
    <property type="project" value="InterPro"/>
</dbReference>
<dbReference type="Proteomes" id="UP000295252">
    <property type="component" value="Chromosome VI"/>
</dbReference>
<evidence type="ECO:0000313" key="3">
    <source>
        <dbReference type="EMBL" id="CDO98552.1"/>
    </source>
</evidence>
<keyword evidence="4" id="KW-1185">Reference proteome</keyword>
<proteinExistence type="inferred from homology"/>
<evidence type="ECO:0000256" key="2">
    <source>
        <dbReference type="SAM" id="SignalP"/>
    </source>
</evidence>
<dbReference type="PRINTS" id="PR00291">
    <property type="entry name" value="KUNITZINHBTR"/>
</dbReference>
<name>A0A068TR98_COFCA</name>
<dbReference type="AlphaFoldDB" id="A0A068TR98"/>
<dbReference type="InterPro" id="IPR002160">
    <property type="entry name" value="Prot_inh_Kunz-lg"/>
</dbReference>
<dbReference type="SUPFAM" id="SSF50386">
    <property type="entry name" value="STI-like"/>
    <property type="match status" value="1"/>
</dbReference>
<dbReference type="MEROPS" id="I03.030"/>
<dbReference type="OMA" id="YPSNVKQ"/>
<organism evidence="3 4">
    <name type="scientific">Coffea canephora</name>
    <name type="common">Robusta coffee</name>
    <dbReference type="NCBI Taxonomy" id="49390"/>
    <lineage>
        <taxon>Eukaryota</taxon>
        <taxon>Viridiplantae</taxon>
        <taxon>Streptophyta</taxon>
        <taxon>Embryophyta</taxon>
        <taxon>Tracheophyta</taxon>
        <taxon>Spermatophyta</taxon>
        <taxon>Magnoliopsida</taxon>
        <taxon>eudicotyledons</taxon>
        <taxon>Gunneridae</taxon>
        <taxon>Pentapetalae</taxon>
        <taxon>asterids</taxon>
        <taxon>lamiids</taxon>
        <taxon>Gentianales</taxon>
        <taxon>Rubiaceae</taxon>
        <taxon>Ixoroideae</taxon>
        <taxon>Gardenieae complex</taxon>
        <taxon>Bertiereae - Coffeeae clade</taxon>
        <taxon>Coffeeae</taxon>
        <taxon>Coffea</taxon>
    </lineage>
</organism>
<dbReference type="Gramene" id="CDO98552">
    <property type="protein sequence ID" value="CDO98552"/>
    <property type="gene ID" value="GSCOC_T00022689001"/>
</dbReference>
<sequence length="205" mass="22526">MKNKFPLTSFLFFMIHTNLVFCSAAPEPLPPVLDVAGKLLRAGVNYYILPAIIIGNDIGGGLTLANGTCPPEVIQDNYEFTDGIPLIFSPLDPKKGIVRVSSDTNVKFSSTSKCAQSSVWKLSELDALTGKYFVGIGGVEGNPGPKTLSSWFKIETFDRSYKLKFCPSVCKFCKVICKDIGIVFQNGKRRLALSDDPFKVIFKRT</sequence>
<feature type="chain" id="PRO_5001654226" evidence="2">
    <location>
        <begin position="25"/>
        <end position="205"/>
    </location>
</feature>
<dbReference type="OrthoDB" id="1872570at2759"/>
<dbReference type="PANTHER" id="PTHR33107">
    <property type="entry name" value="KUNITZ TRYPSIN INHIBITOR 2"/>
    <property type="match status" value="1"/>
</dbReference>
<dbReference type="STRING" id="49390.A0A068TR98"/>
<feature type="signal peptide" evidence="2">
    <location>
        <begin position="1"/>
        <end position="24"/>
    </location>
</feature>
<gene>
    <name evidence="3" type="ORF">GSCOC_T00022689001</name>
</gene>
<protein>
    <submittedName>
        <fullName evidence="3">Uncharacterized protein</fullName>
    </submittedName>
</protein>
<evidence type="ECO:0000313" key="4">
    <source>
        <dbReference type="Proteomes" id="UP000295252"/>
    </source>
</evidence>
<dbReference type="InterPro" id="IPR011065">
    <property type="entry name" value="Kunitz_inhibitor_STI-like_sf"/>
</dbReference>
<keyword evidence="2" id="KW-0732">Signal</keyword>